<dbReference type="SUPFAM" id="SSF51126">
    <property type="entry name" value="Pectin lyase-like"/>
    <property type="match status" value="2"/>
</dbReference>
<dbReference type="InterPro" id="IPR041624">
    <property type="entry name" value="RGI_lyase"/>
</dbReference>
<dbReference type="Gene3D" id="2.60.40.10">
    <property type="entry name" value="Immunoglobulins"/>
    <property type="match status" value="1"/>
</dbReference>
<evidence type="ECO:0000313" key="6">
    <source>
        <dbReference type="Proteomes" id="UP001207408"/>
    </source>
</evidence>
<gene>
    <name evidence="5" type="ORF">OM074_15900</name>
</gene>
<reference evidence="5" key="1">
    <citation type="submission" date="2022-10" db="EMBL/GenBank/DDBJ databases">
        <authorList>
            <person name="Yu W.X."/>
        </authorList>
    </citation>
    <scope>NUCLEOTIDE SEQUENCE</scope>
    <source>
        <strain evidence="5">D04</strain>
    </source>
</reference>
<comment type="caution">
    <text evidence="5">The sequence shown here is derived from an EMBL/GenBank/DDBJ whole genome shotgun (WGS) entry which is preliminary data.</text>
</comment>
<dbReference type="RefSeq" id="WP_301201213.1">
    <property type="nucleotide sequence ID" value="NZ_JAPDPI010000038.1"/>
</dbReference>
<keyword evidence="6" id="KW-1185">Reference proteome</keyword>
<dbReference type="InterPro" id="IPR013783">
    <property type="entry name" value="Ig-like_fold"/>
</dbReference>
<feature type="domain" description="Rhamnogalacturonan I lyase beta-sheet" evidence="2">
    <location>
        <begin position="25"/>
        <end position="108"/>
    </location>
</feature>
<dbReference type="PANTHER" id="PTHR43118:SF1">
    <property type="entry name" value="RHAMNOGALACTURONAN LYASE (EUROFUNG)"/>
    <property type="match status" value="1"/>
</dbReference>
<feature type="domain" description="Secretion system C-terminal sorting" evidence="3">
    <location>
        <begin position="1429"/>
        <end position="1490"/>
    </location>
</feature>
<dbReference type="SUPFAM" id="SSF69318">
    <property type="entry name" value="Integrin alpha N-terminal domain"/>
    <property type="match status" value="1"/>
</dbReference>
<dbReference type="InterPro" id="IPR034641">
    <property type="entry name" value="RGL11"/>
</dbReference>
<dbReference type="NCBIfam" id="TIGR04183">
    <property type="entry name" value="Por_Secre_tail"/>
    <property type="match status" value="1"/>
</dbReference>
<evidence type="ECO:0000259" key="3">
    <source>
        <dbReference type="Pfam" id="PF18962"/>
    </source>
</evidence>
<evidence type="ECO:0000259" key="4">
    <source>
        <dbReference type="Pfam" id="PF21348"/>
    </source>
</evidence>
<dbReference type="Pfam" id="PF18962">
    <property type="entry name" value="Por_Secre_tail"/>
    <property type="match status" value="1"/>
</dbReference>
<proteinExistence type="predicted"/>
<dbReference type="Pfam" id="PF12951">
    <property type="entry name" value="PATR"/>
    <property type="match status" value="3"/>
</dbReference>
<dbReference type="Pfam" id="PF21348">
    <property type="entry name" value="RGL11_C"/>
    <property type="match status" value="1"/>
</dbReference>
<protein>
    <submittedName>
        <fullName evidence="5">Autotransporter-associated beta strand repeat-containing protein</fullName>
    </submittedName>
</protein>
<dbReference type="InterPro" id="IPR028994">
    <property type="entry name" value="Integrin_alpha_N"/>
</dbReference>
<dbReference type="EMBL" id="JAPDPI010000038">
    <property type="protein sequence ID" value="MCW3807120.1"/>
    <property type="molecule type" value="Genomic_DNA"/>
</dbReference>
<dbReference type="CDD" id="cd10318">
    <property type="entry name" value="RGL11"/>
    <property type="match status" value="1"/>
</dbReference>
<organism evidence="5 6">
    <name type="scientific">Plebeiibacterium marinum</name>
    <dbReference type="NCBI Taxonomy" id="2992111"/>
    <lineage>
        <taxon>Bacteria</taxon>
        <taxon>Pseudomonadati</taxon>
        <taxon>Bacteroidota</taxon>
        <taxon>Bacteroidia</taxon>
        <taxon>Marinilabiliales</taxon>
        <taxon>Marinilabiliaceae</taxon>
        <taxon>Plebeiibacterium</taxon>
    </lineage>
</organism>
<dbReference type="Pfam" id="PF18370">
    <property type="entry name" value="RGI_lyase"/>
    <property type="match status" value="1"/>
</dbReference>
<name>A0AAE3MGL0_9BACT</name>
<dbReference type="NCBIfam" id="TIGR02601">
    <property type="entry name" value="autotrns_rpt"/>
    <property type="match status" value="3"/>
</dbReference>
<keyword evidence="1" id="KW-0732">Signal</keyword>
<evidence type="ECO:0000259" key="2">
    <source>
        <dbReference type="Pfam" id="PF18370"/>
    </source>
</evidence>
<dbReference type="InterPro" id="IPR026444">
    <property type="entry name" value="Secre_tail"/>
</dbReference>
<dbReference type="Proteomes" id="UP001207408">
    <property type="component" value="Unassembled WGS sequence"/>
</dbReference>
<accession>A0AAE3MGL0</accession>
<dbReference type="InterPro" id="IPR013425">
    <property type="entry name" value="Autotrns_rpt"/>
</dbReference>
<dbReference type="PANTHER" id="PTHR43118">
    <property type="entry name" value="RHAMNOGALACTURONAN LYASE (EUROFUNG)"/>
    <property type="match status" value="1"/>
</dbReference>
<dbReference type="InterPro" id="IPR011050">
    <property type="entry name" value="Pectin_lyase_fold/virulence"/>
</dbReference>
<evidence type="ECO:0000256" key="1">
    <source>
        <dbReference type="ARBA" id="ARBA00022729"/>
    </source>
</evidence>
<dbReference type="InterPro" id="IPR049366">
    <property type="entry name" value="RGL11_C"/>
</dbReference>
<sequence length="1500" mass="162885">MKRISLLFSLLAIFILISFNSFGQRKMEELDRGLIAVKTTNGVFLSWRLLGYEWDGVNFNIYRDGTKLNTEPLSVSNYEDANGTSESTYTVSAIVDGIEQSQCDAISPLAQQYLSIPMKVRNTEDYQINDATTADLDGDGEYEIIVKRRQKDVSVENETKFSYFEAYKLDGTLLWEINVGPNILSPGSVEINIATFDFNEDGKAEVFMRTSEGTIFGDGTEIGDTDGDGITNYRYSVNQNSNMQYMTEGPEFLSLIDGETGVELDRVDFIPRISAEWWGDSYGHRANKFFFGAPYLDGKHPSLFIGRGIYTKTVMRTYDVVDMKLVPRWEFRATTESDPYYAQGNHNYTVADVDQDGRDEIVWGGMTVDDDGNGLYSTEMGHGDALHVGDLDPYRKGTEIWRCLEENPVFGTALYDGATGEILIHDIFGRDCGRCMAANVSNEFYGAELWGSVHKYSATTREDIGSIEGASNFRIFWDGDLLEETLNHTNFTSTKGYGTGCIIKNGQGNILVADGAISCNYTKGTPCLQADLFGDWREEVVWRSEDDTEIRIYTTIDPTIYRNYSLMHDHQYRQAICWQMCGYNQPPHVSYFVGEKEGLLAPPPPIISNKKYVYTTGDWNTTSTNFNLDGNDVSYTDGGAVLFDVSAGEDVSLSLAETVNPKSVTVNSVGNYSLDATVGKLSGSMKLIKQGLGSFSLNGTHDYTGKTEIWNGTLDFNGTIKSSPVELEFFGKLNAVGALQNGLTLKYGSALEIGSGDQSGSLSVTNGLSMDEASSLGFDLYTPESTENDVLTVTGNFSFSNKVVFNIRPHLADGVEKLEPGKYLLVTVTGDINGAIENISVKGISGTPAKILVENGKVYLYIWPVRGENAIITWNGVSSSNDWDLAITNNFLNNSESYYFVDQDEVIFNDNAEIKDVNIASEVTPSSITVDASEDYNFDGEGYISGSVSFTKSGSGKLSILNDNDFSGKVSVLGGELVINSMPSVQNKGALGSISADASLFEINGGIVTINETSNSDRAISIGSKGATINTLNDVQWNEEIEGSVLTKTGAGQLVYVQNPNIQKTVLQEGTLKLLYDEVTPGDTISIQGGTVKCNSNANSYNTLAWYIEVPEDKTGTINMDARGYYTGKLFGGGYLNMNIPYVRTDLNGDMSEFYGTLNAVSTYSSKYNGKLRINHSSGLPNAHVIVNTRVYTSNEKGTTLILGALSGSGILGGSENYIIGNKNIDTEFEGEISAGSLEKVGTGNFTLSGNENSYTGVTKINGGILTVNNTSGSATGLGAVSVNETGTLSGRGIISGAVTINNGGTFYPGTGVVNSKMSLTNNLSFMTGSVYKVILDPSLKQSSYTQVAGSVNIAGGLNIVNPGTEVFAAGDEYLLFDCADITGEFESITPATPGNGLVWDLSELQTQGIIKVTISNGIEDLSREKITVYPNPAIDFVNVSFTTDNVKIVSLYTMDGLNISTISSSDRQITLSLQGLSSGIYVIRALIDEEIHQFKVVKN</sequence>
<evidence type="ECO:0000313" key="5">
    <source>
        <dbReference type="EMBL" id="MCW3807120.1"/>
    </source>
</evidence>
<feature type="domain" description="Rhamnogalacturonan lyase family 11 C-terminal" evidence="4">
    <location>
        <begin position="124"/>
        <end position="596"/>
    </location>
</feature>